<keyword evidence="1" id="KW-0175">Coiled coil</keyword>
<dbReference type="EMBL" id="HG001459">
    <property type="protein sequence ID" value="CDF32104.1"/>
    <property type="molecule type" value="Genomic_DNA"/>
</dbReference>
<evidence type="ECO:0008006" key="5">
    <source>
        <dbReference type="Google" id="ProtNLM"/>
    </source>
</evidence>
<protein>
    <recommendedName>
        <fullName evidence="5">Oxysterol-binding protein</fullName>
    </recommendedName>
</protein>
<proteinExistence type="predicted"/>
<reference evidence="4" key="1">
    <citation type="journal article" date="2013" name="Proc. Natl. Acad. Sci. U.S.A.">
        <title>Genome structure and metabolic features in the red seaweed Chondrus crispus shed light on evolution of the Archaeplastida.</title>
        <authorList>
            <person name="Collen J."/>
            <person name="Porcel B."/>
            <person name="Carre W."/>
            <person name="Ball S.G."/>
            <person name="Chaparro C."/>
            <person name="Tonon T."/>
            <person name="Barbeyron T."/>
            <person name="Michel G."/>
            <person name="Noel B."/>
            <person name="Valentin K."/>
            <person name="Elias M."/>
            <person name="Artiguenave F."/>
            <person name="Arun A."/>
            <person name="Aury J.M."/>
            <person name="Barbosa-Neto J.F."/>
            <person name="Bothwell J.H."/>
            <person name="Bouget F.Y."/>
            <person name="Brillet L."/>
            <person name="Cabello-Hurtado F."/>
            <person name="Capella-Gutierrez S."/>
            <person name="Charrier B."/>
            <person name="Cladiere L."/>
            <person name="Cock J.M."/>
            <person name="Coelho S.M."/>
            <person name="Colleoni C."/>
            <person name="Czjzek M."/>
            <person name="Da Silva C."/>
            <person name="Delage L."/>
            <person name="Denoeud F."/>
            <person name="Deschamps P."/>
            <person name="Dittami S.M."/>
            <person name="Gabaldon T."/>
            <person name="Gachon C.M."/>
            <person name="Groisillier A."/>
            <person name="Herve C."/>
            <person name="Jabbari K."/>
            <person name="Katinka M."/>
            <person name="Kloareg B."/>
            <person name="Kowalczyk N."/>
            <person name="Labadie K."/>
            <person name="Leblanc C."/>
            <person name="Lopez P.J."/>
            <person name="McLachlan D.H."/>
            <person name="Meslet-Cladiere L."/>
            <person name="Moustafa A."/>
            <person name="Nehr Z."/>
            <person name="Nyvall Collen P."/>
            <person name="Panaud O."/>
            <person name="Partensky F."/>
            <person name="Poulain J."/>
            <person name="Rensing S.A."/>
            <person name="Rousvoal S."/>
            <person name="Samson G."/>
            <person name="Symeonidi A."/>
            <person name="Weissenbach J."/>
            <person name="Zambounis A."/>
            <person name="Wincker P."/>
            <person name="Boyen C."/>
        </authorList>
    </citation>
    <scope>NUCLEOTIDE SEQUENCE [LARGE SCALE GENOMIC DNA]</scope>
    <source>
        <strain evidence="4">cv. Stackhouse</strain>
    </source>
</reference>
<organism evidence="3 4">
    <name type="scientific">Chondrus crispus</name>
    <name type="common">Carrageen Irish moss</name>
    <name type="synonym">Polymorpha crispa</name>
    <dbReference type="NCBI Taxonomy" id="2769"/>
    <lineage>
        <taxon>Eukaryota</taxon>
        <taxon>Rhodophyta</taxon>
        <taxon>Florideophyceae</taxon>
        <taxon>Rhodymeniophycidae</taxon>
        <taxon>Gigartinales</taxon>
        <taxon>Gigartinaceae</taxon>
        <taxon>Chondrus</taxon>
    </lineage>
</organism>
<evidence type="ECO:0000256" key="1">
    <source>
        <dbReference type="SAM" id="Coils"/>
    </source>
</evidence>
<dbReference type="PhylomeDB" id="R7Q226"/>
<dbReference type="Proteomes" id="UP000012073">
    <property type="component" value="Unassembled WGS sequence"/>
</dbReference>
<dbReference type="Gramene" id="CDF32104">
    <property type="protein sequence ID" value="CDF32104"/>
    <property type="gene ID" value="CHC_T00001345001"/>
</dbReference>
<evidence type="ECO:0000313" key="4">
    <source>
        <dbReference type="Proteomes" id="UP000012073"/>
    </source>
</evidence>
<dbReference type="KEGG" id="ccp:CHC_T00001345001"/>
<dbReference type="SUPFAM" id="SSF144000">
    <property type="entry name" value="Oxysterol-binding protein-like"/>
    <property type="match status" value="1"/>
</dbReference>
<dbReference type="GeneID" id="17319571"/>
<evidence type="ECO:0000256" key="2">
    <source>
        <dbReference type="SAM" id="MobiDB-lite"/>
    </source>
</evidence>
<feature type="compositionally biased region" description="Basic and acidic residues" evidence="2">
    <location>
        <begin position="1"/>
        <end position="12"/>
    </location>
</feature>
<dbReference type="PANTHER" id="PTHR10972:SF148">
    <property type="entry name" value="OXYSTEROL-BINDING PROTEIN 9"/>
    <property type="match status" value="1"/>
</dbReference>
<dbReference type="RefSeq" id="XP_005711769.1">
    <property type="nucleotide sequence ID" value="XM_005711712.1"/>
</dbReference>
<feature type="region of interest" description="Disordered" evidence="2">
    <location>
        <begin position="1"/>
        <end position="24"/>
    </location>
</feature>
<dbReference type="InterPro" id="IPR037239">
    <property type="entry name" value="OSBP_sf"/>
</dbReference>
<evidence type="ECO:0000313" key="3">
    <source>
        <dbReference type="EMBL" id="CDF32104.1"/>
    </source>
</evidence>
<dbReference type="PANTHER" id="PTHR10972">
    <property type="entry name" value="OXYSTEROL-BINDING PROTEIN-RELATED"/>
    <property type="match status" value="1"/>
</dbReference>
<dbReference type="OrthoDB" id="14833at2759"/>
<sequence length="486" mass="54137">MASSDDDYRIEEASPTGGKVFNDPKEGEMLRRSLQYLAQRVGGAVLSGNVNFTRMSMPVHLNEPRSLLERITDDWAYAPHFLMAAARSKDPVERLKLVAAFVVSGLHCMKTLGKPFNPILGSTYQTTLDDGTPCYVEQTSHHPPVTHYYIKPESGEYLLAGFSGIDGRVAWGLDTGLSTRRIGINVVQFADGTRIVYNLPRMLVRGLGAERKAEFLGPFNVLYEAHNLVFDFLLDPPQPFCWSPFGATTPSDYMDGVLYRLSQNASPENDSIVFTGAFQDRKGAFFGNPDEARKIANEENYTAVELRTDEQVSLSVTSATQERSSSKPSAEQNEATDREIICFARGSFLGYFDVDGTRLWDIRHTPKSELTPSNMENAIGSDCRYREDVDMLRKALDEVNDEATRERLTVEAQALKEKLETIQRADRKWRKEGLINETEKKTLSDGGKIGSVQDECSFDVSGGQMLRDGIGGTVEETPFFPTSLQA</sequence>
<accession>R7Q226</accession>
<feature type="compositionally biased region" description="Polar residues" evidence="2">
    <location>
        <begin position="312"/>
        <end position="333"/>
    </location>
</feature>
<dbReference type="AlphaFoldDB" id="R7Q226"/>
<gene>
    <name evidence="3" type="ORF">CHC_T00001345001</name>
</gene>
<dbReference type="GO" id="GO:0005829">
    <property type="term" value="C:cytosol"/>
    <property type="evidence" value="ECO:0007669"/>
    <property type="project" value="TreeGrafter"/>
</dbReference>
<name>R7Q226_CHOCR</name>
<dbReference type="OMA" id="ANEENYT"/>
<keyword evidence="4" id="KW-1185">Reference proteome</keyword>
<feature type="coiled-coil region" evidence="1">
    <location>
        <begin position="405"/>
        <end position="432"/>
    </location>
</feature>
<dbReference type="InterPro" id="IPR000648">
    <property type="entry name" value="Oxysterol-bd"/>
</dbReference>
<dbReference type="GO" id="GO:0032934">
    <property type="term" value="F:sterol binding"/>
    <property type="evidence" value="ECO:0007669"/>
    <property type="project" value="TreeGrafter"/>
</dbReference>
<dbReference type="Gene3D" id="2.40.160.120">
    <property type="match status" value="1"/>
</dbReference>
<dbReference type="GO" id="GO:0016020">
    <property type="term" value="C:membrane"/>
    <property type="evidence" value="ECO:0007669"/>
    <property type="project" value="TreeGrafter"/>
</dbReference>
<dbReference type="Pfam" id="PF01237">
    <property type="entry name" value="Oxysterol_BP"/>
    <property type="match status" value="1"/>
</dbReference>
<feature type="region of interest" description="Disordered" evidence="2">
    <location>
        <begin position="312"/>
        <end position="335"/>
    </location>
</feature>